<evidence type="ECO:0000313" key="2">
    <source>
        <dbReference type="EMBL" id="QHA09294.1"/>
    </source>
</evidence>
<evidence type="ECO:0000313" key="3">
    <source>
        <dbReference type="Proteomes" id="UP000436138"/>
    </source>
</evidence>
<organism evidence="2 3">
    <name type="scientific">Streptomyces broussonetiae</name>
    <dbReference type="NCBI Taxonomy" id="2686304"/>
    <lineage>
        <taxon>Bacteria</taxon>
        <taxon>Bacillati</taxon>
        <taxon>Actinomycetota</taxon>
        <taxon>Actinomycetes</taxon>
        <taxon>Kitasatosporales</taxon>
        <taxon>Streptomycetaceae</taxon>
        <taxon>Streptomyces</taxon>
    </lineage>
</organism>
<feature type="chain" id="PRO_5026006297" description="SH3 domain-containing protein" evidence="1">
    <location>
        <begin position="29"/>
        <end position="130"/>
    </location>
</feature>
<evidence type="ECO:0000256" key="1">
    <source>
        <dbReference type="SAM" id="SignalP"/>
    </source>
</evidence>
<keyword evidence="3" id="KW-1185">Reference proteome</keyword>
<feature type="signal peptide" evidence="1">
    <location>
        <begin position="1"/>
        <end position="28"/>
    </location>
</feature>
<name>A0A6I6ND04_9ACTN</name>
<keyword evidence="1" id="KW-0732">Signal</keyword>
<dbReference type="EMBL" id="CP047020">
    <property type="protein sequence ID" value="QHA09294.1"/>
    <property type="molecule type" value="Genomic_DNA"/>
</dbReference>
<dbReference type="RefSeq" id="WP_158929547.1">
    <property type="nucleotide sequence ID" value="NZ_CP047020.1"/>
</dbReference>
<dbReference type="Proteomes" id="UP000436138">
    <property type="component" value="Chromosome"/>
</dbReference>
<dbReference type="AlphaFoldDB" id="A0A6I6ND04"/>
<reference evidence="2 3" key="1">
    <citation type="submission" date="2019-12" db="EMBL/GenBank/DDBJ databases">
        <title>Streptomyces sp. strain T44 isolated from rhizosphere soil of Broussonetia papyrifera.</title>
        <authorList>
            <person name="Mo P."/>
        </authorList>
    </citation>
    <scope>NUCLEOTIDE SEQUENCE [LARGE SCALE GENOMIC DNA]</scope>
    <source>
        <strain evidence="2 3">T44</strain>
    </source>
</reference>
<proteinExistence type="predicted"/>
<sequence>MPGGITKAAVAAVIAAAAAVASTTSAQATPLPYPVTDQVSTGSHVGVYSQPYDTPANNLGYTPLSKGDYLMIDCWIAGGQVGNAGDVWYRTWQVEYANGSSWATVTDPWWTFAPYVDGALYFHNNIVPPC</sequence>
<accession>A0A6I6ND04</accession>
<evidence type="ECO:0008006" key="4">
    <source>
        <dbReference type="Google" id="ProtNLM"/>
    </source>
</evidence>
<dbReference type="KEGG" id="sbro:GQF42_44475"/>
<protein>
    <recommendedName>
        <fullName evidence="4">SH3 domain-containing protein</fullName>
    </recommendedName>
</protein>
<gene>
    <name evidence="2" type="ORF">GQF42_44475</name>
</gene>